<dbReference type="InParanoid" id="A0A165JJM9"/>
<protein>
    <submittedName>
        <fullName evidence="1">Uncharacterized protein</fullName>
    </submittedName>
</protein>
<dbReference type="AlphaFoldDB" id="A0A165JJM9"/>
<name>A0A165JJM9_EXIGL</name>
<gene>
    <name evidence="1" type="ORF">EXIGLDRAFT_494405</name>
</gene>
<sequence length="288" mass="31919">MRSTSCAMEILPRTRVTFPAFTSTMMHKAKHMRFSWCFHEGTESIHMRPSVNSVGAVAARLPIGAQKNLTNSSSVLKSHPSKVARGTRNTVGPILSTTMHGRAGFDMPGQATGVDSVVARLRNLNSEAFIVKFSRETNTLSEQSTPSSSSIWTPERLQAERIWPTVCVIDTRARTMSPFASRRRFEVVEMVEPPLCTERVPVDSMSNDSADGLECRELRLCAPPRWGRPHEAPRAAADWDMEGASYAWPRKRVCTTMLGRCSFGPRRALPASFVHTTHSRSSLSVAQS</sequence>
<accession>A0A165JJM9</accession>
<evidence type="ECO:0000313" key="1">
    <source>
        <dbReference type="EMBL" id="KZV94938.1"/>
    </source>
</evidence>
<reference evidence="1 2" key="1">
    <citation type="journal article" date="2016" name="Mol. Biol. Evol.">
        <title>Comparative Genomics of Early-Diverging Mushroom-Forming Fungi Provides Insights into the Origins of Lignocellulose Decay Capabilities.</title>
        <authorList>
            <person name="Nagy L.G."/>
            <person name="Riley R."/>
            <person name="Tritt A."/>
            <person name="Adam C."/>
            <person name="Daum C."/>
            <person name="Floudas D."/>
            <person name="Sun H."/>
            <person name="Yadav J.S."/>
            <person name="Pangilinan J."/>
            <person name="Larsson K.H."/>
            <person name="Matsuura K."/>
            <person name="Barry K."/>
            <person name="Labutti K."/>
            <person name="Kuo R."/>
            <person name="Ohm R.A."/>
            <person name="Bhattacharya S.S."/>
            <person name="Shirouzu T."/>
            <person name="Yoshinaga Y."/>
            <person name="Martin F.M."/>
            <person name="Grigoriev I.V."/>
            <person name="Hibbett D.S."/>
        </authorList>
    </citation>
    <scope>NUCLEOTIDE SEQUENCE [LARGE SCALE GENOMIC DNA]</scope>
    <source>
        <strain evidence="1 2">HHB12029</strain>
    </source>
</reference>
<proteinExistence type="predicted"/>
<organism evidence="1 2">
    <name type="scientific">Exidia glandulosa HHB12029</name>
    <dbReference type="NCBI Taxonomy" id="1314781"/>
    <lineage>
        <taxon>Eukaryota</taxon>
        <taxon>Fungi</taxon>
        <taxon>Dikarya</taxon>
        <taxon>Basidiomycota</taxon>
        <taxon>Agaricomycotina</taxon>
        <taxon>Agaricomycetes</taxon>
        <taxon>Auriculariales</taxon>
        <taxon>Exidiaceae</taxon>
        <taxon>Exidia</taxon>
    </lineage>
</organism>
<keyword evidence="2" id="KW-1185">Reference proteome</keyword>
<evidence type="ECO:0000313" key="2">
    <source>
        <dbReference type="Proteomes" id="UP000077266"/>
    </source>
</evidence>
<dbReference type="Proteomes" id="UP000077266">
    <property type="component" value="Unassembled WGS sequence"/>
</dbReference>
<dbReference type="EMBL" id="KV425965">
    <property type="protein sequence ID" value="KZV94938.1"/>
    <property type="molecule type" value="Genomic_DNA"/>
</dbReference>